<dbReference type="PROSITE" id="PS50804">
    <property type="entry name" value="SCAN_BOX"/>
    <property type="match status" value="1"/>
</dbReference>
<dbReference type="Ensembl" id="ENSPMRT00000001844.1">
    <property type="protein sequence ID" value="ENSPMRP00000001736.1"/>
    <property type="gene ID" value="ENSPMRG00000001278.1"/>
</dbReference>
<reference evidence="4 5" key="1">
    <citation type="journal article" date="2019" name="Proc. Natl. Acad. Sci. U.S.A.">
        <title>Regulatory changes in pterin and carotenoid genes underlie balanced color polymorphisms in the wall lizard.</title>
        <authorList>
            <person name="Andrade P."/>
            <person name="Pinho C."/>
            <person name="Perez I de Lanuza G."/>
            <person name="Afonso S."/>
            <person name="Brejcha J."/>
            <person name="Rubin C.J."/>
            <person name="Wallerman O."/>
            <person name="Pereira P."/>
            <person name="Sabatino S.J."/>
            <person name="Bellati A."/>
            <person name="Pellitteri-Rosa D."/>
            <person name="Bosakova Z."/>
            <person name="Bunikis I."/>
            <person name="Carretero M.A."/>
            <person name="Feiner N."/>
            <person name="Marsik P."/>
            <person name="Pauperio F."/>
            <person name="Salvi D."/>
            <person name="Soler L."/>
            <person name="While G.M."/>
            <person name="Uller T."/>
            <person name="Font E."/>
            <person name="Andersson L."/>
            <person name="Carneiro M."/>
        </authorList>
    </citation>
    <scope>NUCLEOTIDE SEQUENCE</scope>
</reference>
<keyword evidence="1" id="KW-0539">Nucleus</keyword>
<evidence type="ECO:0000313" key="4">
    <source>
        <dbReference type="Ensembl" id="ENSPMRP00000001736.1"/>
    </source>
</evidence>
<dbReference type="Gene3D" id="1.10.4020.10">
    <property type="entry name" value="DNA breaking-rejoining enzymes"/>
    <property type="match status" value="1"/>
</dbReference>
<dbReference type="PANTHER" id="PTHR45935:SF15">
    <property type="entry name" value="SCAN BOX DOMAIN-CONTAINING PROTEIN"/>
    <property type="match status" value="1"/>
</dbReference>
<dbReference type="Proteomes" id="UP000472272">
    <property type="component" value="Chromosome 2"/>
</dbReference>
<dbReference type="AlphaFoldDB" id="A0A670HQC2"/>
<reference evidence="4" key="3">
    <citation type="submission" date="2025-09" db="UniProtKB">
        <authorList>
            <consortium name="Ensembl"/>
        </authorList>
    </citation>
    <scope>IDENTIFICATION</scope>
</reference>
<protein>
    <recommendedName>
        <fullName evidence="3">SCAN box domain-containing protein</fullName>
    </recommendedName>
</protein>
<evidence type="ECO:0000256" key="1">
    <source>
        <dbReference type="ARBA" id="ARBA00023242"/>
    </source>
</evidence>
<dbReference type="InterPro" id="IPR038269">
    <property type="entry name" value="SCAN_sf"/>
</dbReference>
<feature type="compositionally biased region" description="Polar residues" evidence="2">
    <location>
        <begin position="19"/>
        <end position="34"/>
    </location>
</feature>
<accession>A0A670HQC2</accession>
<dbReference type="CDD" id="cd07936">
    <property type="entry name" value="SCAN"/>
    <property type="match status" value="1"/>
</dbReference>
<dbReference type="InterPro" id="IPR003309">
    <property type="entry name" value="SCAN_dom"/>
</dbReference>
<dbReference type="InterPro" id="IPR050916">
    <property type="entry name" value="SCAN-C2H2_zinc_finger"/>
</dbReference>
<evidence type="ECO:0000259" key="3">
    <source>
        <dbReference type="PROSITE" id="PS50804"/>
    </source>
</evidence>
<dbReference type="Pfam" id="PF02023">
    <property type="entry name" value="SCAN"/>
    <property type="match status" value="1"/>
</dbReference>
<keyword evidence="5" id="KW-1185">Reference proteome</keyword>
<dbReference type="SMART" id="SM00431">
    <property type="entry name" value="SCAN"/>
    <property type="match status" value="1"/>
</dbReference>
<sequence>MNRSEIQALPSRGAERTHCNSGSPEGDSASSLPTGLSRASEEAYMGLDSGQSREEPWERDTIALEAQQLNFRRFRYQEVEGPREVCSQLWYLCHRWLKPERHTKEQILELVILEQFLAVLPLEMRSWVWEGRPETCSQAVALAEGFLRRQQSGTAYEFRCSFRGQREAAACGSQRRGWQKWVPFR</sequence>
<proteinExistence type="predicted"/>
<organism evidence="4 5">
    <name type="scientific">Podarcis muralis</name>
    <name type="common">Wall lizard</name>
    <name type="synonym">Lacerta muralis</name>
    <dbReference type="NCBI Taxonomy" id="64176"/>
    <lineage>
        <taxon>Eukaryota</taxon>
        <taxon>Metazoa</taxon>
        <taxon>Chordata</taxon>
        <taxon>Craniata</taxon>
        <taxon>Vertebrata</taxon>
        <taxon>Euteleostomi</taxon>
        <taxon>Lepidosauria</taxon>
        <taxon>Squamata</taxon>
        <taxon>Bifurcata</taxon>
        <taxon>Unidentata</taxon>
        <taxon>Episquamata</taxon>
        <taxon>Laterata</taxon>
        <taxon>Lacertibaenia</taxon>
        <taxon>Lacertidae</taxon>
        <taxon>Podarcis</taxon>
    </lineage>
</organism>
<reference evidence="4" key="2">
    <citation type="submission" date="2025-08" db="UniProtKB">
        <authorList>
            <consortium name="Ensembl"/>
        </authorList>
    </citation>
    <scope>IDENTIFICATION</scope>
</reference>
<dbReference type="GeneTree" id="ENSGT00940000154715"/>
<evidence type="ECO:0000313" key="5">
    <source>
        <dbReference type="Proteomes" id="UP000472272"/>
    </source>
</evidence>
<feature type="region of interest" description="Disordered" evidence="2">
    <location>
        <begin position="1"/>
        <end position="57"/>
    </location>
</feature>
<dbReference type="SUPFAM" id="SSF47353">
    <property type="entry name" value="Retrovirus capsid dimerization domain-like"/>
    <property type="match status" value="1"/>
</dbReference>
<feature type="domain" description="SCAN box" evidence="3">
    <location>
        <begin position="68"/>
        <end position="150"/>
    </location>
</feature>
<name>A0A670HQC2_PODMU</name>
<evidence type="ECO:0000256" key="2">
    <source>
        <dbReference type="SAM" id="MobiDB-lite"/>
    </source>
</evidence>
<dbReference type="PANTHER" id="PTHR45935">
    <property type="entry name" value="PROTEIN ZBED8-RELATED"/>
    <property type="match status" value="1"/>
</dbReference>
<dbReference type="FunFam" id="1.10.4020.10:FF:000001">
    <property type="entry name" value="zinc finger protein 263 isoform X1"/>
    <property type="match status" value="1"/>
</dbReference>